<name>A0A974CUV7_XENLA</name>
<dbReference type="Proteomes" id="UP000694892">
    <property type="component" value="Chromosome 5L"/>
</dbReference>
<dbReference type="EMBL" id="CM004474">
    <property type="protein sequence ID" value="OCT80249.1"/>
    <property type="molecule type" value="Genomic_DNA"/>
</dbReference>
<proteinExistence type="predicted"/>
<dbReference type="OMA" id="WARAPRK"/>
<accession>A0A974CUV7</accession>
<evidence type="ECO:0000313" key="1">
    <source>
        <dbReference type="EMBL" id="OCT80249.1"/>
    </source>
</evidence>
<evidence type="ECO:0000313" key="2">
    <source>
        <dbReference type="Proteomes" id="UP000694892"/>
    </source>
</evidence>
<organism evidence="1 2">
    <name type="scientific">Xenopus laevis</name>
    <name type="common">African clawed frog</name>
    <dbReference type="NCBI Taxonomy" id="8355"/>
    <lineage>
        <taxon>Eukaryota</taxon>
        <taxon>Metazoa</taxon>
        <taxon>Chordata</taxon>
        <taxon>Craniata</taxon>
        <taxon>Vertebrata</taxon>
        <taxon>Euteleostomi</taxon>
        <taxon>Amphibia</taxon>
        <taxon>Batrachia</taxon>
        <taxon>Anura</taxon>
        <taxon>Pipoidea</taxon>
        <taxon>Pipidae</taxon>
        <taxon>Xenopodinae</taxon>
        <taxon>Xenopus</taxon>
        <taxon>Xenopus</taxon>
    </lineage>
</organism>
<protein>
    <submittedName>
        <fullName evidence="1">Uncharacterized protein</fullName>
    </submittedName>
</protein>
<dbReference type="AlphaFoldDB" id="A0A974CUV7"/>
<sequence length="364" mass="41022">MEAPPGIYSVSWDTFNDSWTPQIPTDPRENTLFWQRCDYLGLSADEALTHGVEQLSTMHQPGGRYKYSSYTVCPLPHSWEEWQELWDQQKFCNYNTFVGDPEEKFWSLYTSRFRYIGMNDTEERRDWLAELVYWELNIIRDYVGILQFEDRRREEMLAEPELGCCPFKGLAEAVASPSENPVCVESSGCVIPGMAEPERGCCISKVLAEDAASPSENPVCVKSSGCLIPWLAEPELGCCISKGLAEAPASPSENPVCVESSGCVISRLEELGKDCMEEKEEDIPSPKEQQLVKEDQMNTRQKSACLVSPSVIPSTFPRWRDPKLCDVSWARAPRKVGGNLKLKKRPGGKNFRNTLWGPLVTGVT</sequence>
<reference evidence="2" key="1">
    <citation type="journal article" date="2016" name="Nature">
        <title>Genome evolution in the allotetraploid frog Xenopus laevis.</title>
        <authorList>
            <person name="Session A.M."/>
            <person name="Uno Y."/>
            <person name="Kwon T."/>
            <person name="Chapman J.A."/>
            <person name="Toyoda A."/>
            <person name="Takahashi S."/>
            <person name="Fukui A."/>
            <person name="Hikosaka A."/>
            <person name="Suzuki A."/>
            <person name="Kondo M."/>
            <person name="van Heeringen S.J."/>
            <person name="Quigley I."/>
            <person name="Heinz S."/>
            <person name="Ogino H."/>
            <person name="Ochi H."/>
            <person name="Hellsten U."/>
            <person name="Lyons J.B."/>
            <person name="Simakov O."/>
            <person name="Putnam N."/>
            <person name="Stites J."/>
            <person name="Kuroki Y."/>
            <person name="Tanaka T."/>
            <person name="Michiue T."/>
            <person name="Watanabe M."/>
            <person name="Bogdanovic O."/>
            <person name="Lister R."/>
            <person name="Georgiou G."/>
            <person name="Paranjpe S.S."/>
            <person name="van Kruijsbergen I."/>
            <person name="Shu S."/>
            <person name="Carlson J."/>
            <person name="Kinoshita T."/>
            <person name="Ohta Y."/>
            <person name="Mawaribuchi S."/>
            <person name="Jenkins J."/>
            <person name="Grimwood J."/>
            <person name="Schmutz J."/>
            <person name="Mitros T."/>
            <person name="Mozaffari S.V."/>
            <person name="Suzuki Y."/>
            <person name="Haramoto Y."/>
            <person name="Yamamoto T.S."/>
            <person name="Takagi C."/>
            <person name="Heald R."/>
            <person name="Miller K."/>
            <person name="Haudenschild C."/>
            <person name="Kitzman J."/>
            <person name="Nakayama T."/>
            <person name="Izutsu Y."/>
            <person name="Robert J."/>
            <person name="Fortriede J."/>
            <person name="Burns K."/>
            <person name="Lotay V."/>
            <person name="Karimi K."/>
            <person name="Yasuoka Y."/>
            <person name="Dichmann D.S."/>
            <person name="Flajnik M.F."/>
            <person name="Houston D.W."/>
            <person name="Shendure J."/>
            <person name="DuPasquier L."/>
            <person name="Vize P.D."/>
            <person name="Zorn A.M."/>
            <person name="Ito M."/>
            <person name="Marcotte E.M."/>
            <person name="Wallingford J.B."/>
            <person name="Ito Y."/>
            <person name="Asashima M."/>
            <person name="Ueno N."/>
            <person name="Matsuda Y."/>
            <person name="Veenstra G.J."/>
            <person name="Fujiyama A."/>
            <person name="Harland R.M."/>
            <person name="Taira M."/>
            <person name="Rokhsar D.S."/>
        </authorList>
    </citation>
    <scope>NUCLEOTIDE SEQUENCE [LARGE SCALE GENOMIC DNA]</scope>
    <source>
        <strain evidence="2">J</strain>
    </source>
</reference>
<gene>
    <name evidence="1" type="ORF">XELAEV_18027065mg</name>
</gene>